<evidence type="ECO:0000256" key="2">
    <source>
        <dbReference type="ARBA" id="ARBA00001936"/>
    </source>
</evidence>
<dbReference type="PANTHER" id="PTHR11986:SF18">
    <property type="entry name" value="ORNITHINE AMINOTRANSFERASE, MITOCHONDRIAL"/>
    <property type="match status" value="1"/>
</dbReference>
<evidence type="ECO:0000313" key="17">
    <source>
        <dbReference type="Proteomes" id="UP001497493"/>
    </source>
</evidence>
<dbReference type="NCBIfam" id="TIGR01885">
    <property type="entry name" value="Orn_aminotrans"/>
    <property type="match status" value="1"/>
</dbReference>
<dbReference type="PROSITE" id="PS51409">
    <property type="entry name" value="ARGINASE_2"/>
    <property type="match status" value="1"/>
</dbReference>
<protein>
    <recommendedName>
        <fullName evidence="14">Ornithine--oxo-acid aminotransferase</fullName>
        <ecNumber evidence="6">2.6.1.13</ecNumber>
        <ecNumber evidence="5">3.5.3.1</ecNumber>
    </recommendedName>
</protein>
<dbReference type="PROSITE" id="PS01053">
    <property type="entry name" value="ARGINASE_1"/>
    <property type="match status" value="1"/>
</dbReference>
<dbReference type="PROSITE" id="PS00600">
    <property type="entry name" value="AA_TRANSFER_CLASS_3"/>
    <property type="match status" value="1"/>
</dbReference>
<organism evidence="16 17">
    <name type="scientific">Candidatus Methylocalor cossyra</name>
    <dbReference type="NCBI Taxonomy" id="3108543"/>
    <lineage>
        <taxon>Bacteria</taxon>
        <taxon>Pseudomonadati</taxon>
        <taxon>Pseudomonadota</taxon>
        <taxon>Gammaproteobacteria</taxon>
        <taxon>Methylococcales</taxon>
        <taxon>Methylococcaceae</taxon>
        <taxon>Candidatus Methylocalor</taxon>
    </lineage>
</organism>
<dbReference type="GO" id="GO:0004587">
    <property type="term" value="F:ornithine aminotransferase activity"/>
    <property type="evidence" value="ECO:0007669"/>
    <property type="project" value="UniProtKB-EC"/>
</dbReference>
<dbReference type="RefSeq" id="WP_348757108.1">
    <property type="nucleotide sequence ID" value="NZ_OZ026884.1"/>
</dbReference>
<dbReference type="InterPro" id="IPR014033">
    <property type="entry name" value="Arginase"/>
</dbReference>
<dbReference type="SUPFAM" id="SSF52768">
    <property type="entry name" value="Arginase/deacetylase"/>
    <property type="match status" value="1"/>
</dbReference>
<comment type="pathway">
    <text evidence="3">Amino-acid biosynthesis; L-proline biosynthesis; L-glutamate 5-semialdehyde from L-ornithine: step 1/1.</text>
</comment>
<dbReference type="InterPro" id="IPR010164">
    <property type="entry name" value="Orn_aminotrans"/>
</dbReference>
<dbReference type="InterPro" id="IPR015422">
    <property type="entry name" value="PyrdxlP-dep_Trfase_small"/>
</dbReference>
<keyword evidence="8 16" id="KW-0032">Aminotransferase</keyword>
<name>A0ABP1C8G4_9GAMM</name>
<dbReference type="InterPro" id="IPR005814">
    <property type="entry name" value="Aminotrans_3"/>
</dbReference>
<dbReference type="CDD" id="cd09989">
    <property type="entry name" value="Arginase"/>
    <property type="match status" value="1"/>
</dbReference>
<gene>
    <name evidence="16" type="ORF">MECH1_V1_1738</name>
</gene>
<evidence type="ECO:0000256" key="11">
    <source>
        <dbReference type="ARBA" id="ARBA00022801"/>
    </source>
</evidence>
<evidence type="ECO:0000256" key="1">
    <source>
        <dbReference type="ARBA" id="ARBA00001933"/>
    </source>
</evidence>
<dbReference type="InterPro" id="IPR006035">
    <property type="entry name" value="Ureohydrolase"/>
</dbReference>
<comment type="pathway">
    <text evidence="4">Nitrogen metabolism; urea cycle; L-ornithine and urea from L-arginine: step 1/1.</text>
</comment>
<dbReference type="Gene3D" id="3.90.1150.10">
    <property type="entry name" value="Aspartate Aminotransferase, domain 1"/>
    <property type="match status" value="1"/>
</dbReference>
<dbReference type="SUPFAM" id="SSF53383">
    <property type="entry name" value="PLP-dependent transferases"/>
    <property type="match status" value="1"/>
</dbReference>
<keyword evidence="13" id="KW-0464">Manganese</keyword>
<dbReference type="EMBL" id="OZ026884">
    <property type="protein sequence ID" value="CAL1240514.1"/>
    <property type="molecule type" value="Genomic_DNA"/>
</dbReference>
<dbReference type="GO" id="GO:0004053">
    <property type="term" value="F:arginase activity"/>
    <property type="evidence" value="ECO:0007669"/>
    <property type="project" value="UniProtKB-EC"/>
</dbReference>
<dbReference type="PANTHER" id="PTHR11986">
    <property type="entry name" value="AMINOTRANSFERASE CLASS III"/>
    <property type="match status" value="1"/>
</dbReference>
<evidence type="ECO:0000256" key="8">
    <source>
        <dbReference type="ARBA" id="ARBA00022576"/>
    </source>
</evidence>
<dbReference type="Gene3D" id="3.40.800.10">
    <property type="entry name" value="Ureohydrolase domain"/>
    <property type="match status" value="1"/>
</dbReference>
<proteinExistence type="inferred from homology"/>
<accession>A0ABP1C8G4</accession>
<evidence type="ECO:0000256" key="6">
    <source>
        <dbReference type="ARBA" id="ARBA00012924"/>
    </source>
</evidence>
<evidence type="ECO:0000256" key="3">
    <source>
        <dbReference type="ARBA" id="ARBA00004998"/>
    </source>
</evidence>
<dbReference type="InterPro" id="IPR015424">
    <property type="entry name" value="PyrdxlP-dep_Trfase"/>
</dbReference>
<comment type="cofactor">
    <cofactor evidence="1">
        <name>pyridoxal 5'-phosphate</name>
        <dbReference type="ChEBI" id="CHEBI:597326"/>
    </cofactor>
</comment>
<keyword evidence="12" id="KW-0663">Pyridoxal phosphate</keyword>
<evidence type="ECO:0000256" key="5">
    <source>
        <dbReference type="ARBA" id="ARBA00012168"/>
    </source>
</evidence>
<dbReference type="InterPro" id="IPR050103">
    <property type="entry name" value="Class-III_PLP-dep_AT"/>
</dbReference>
<evidence type="ECO:0000256" key="4">
    <source>
        <dbReference type="ARBA" id="ARBA00005098"/>
    </source>
</evidence>
<evidence type="ECO:0000256" key="10">
    <source>
        <dbReference type="ARBA" id="ARBA00022723"/>
    </source>
</evidence>
<keyword evidence="9 16" id="KW-0808">Transferase</keyword>
<dbReference type="EC" id="2.6.1.13" evidence="6"/>
<dbReference type="Pfam" id="PF00202">
    <property type="entry name" value="Aminotran_3"/>
    <property type="match status" value="1"/>
</dbReference>
<dbReference type="PRINTS" id="PR00116">
    <property type="entry name" value="ARGINASE"/>
</dbReference>
<dbReference type="Gene3D" id="3.40.640.10">
    <property type="entry name" value="Type I PLP-dependent aspartate aminotransferase-like (Major domain)"/>
    <property type="match status" value="1"/>
</dbReference>
<sequence length="704" mass="74475">MPSHGEMPKLRLIGAACDLGAAVAGSALAPELVQRLGLARRLHRSGIHATWQSLLHPRGGADAATAVAELCRRLARETEEAVRAGERFAVVGGDHACAIGTWRGAAAGLAGPLGLIWIDAHLDSHVPTTSPSGALHGMPVACLLGYGDEALVNLAGPGARLNPGQLCLIGAHSYEPAERSLLEWLGVRVFYLDELCRRGLDAVLDEALALVQRGTAGFGLSLDLDAIDPRDAPGVSIPVQGGLRAEEVLQALGRLRDNPNLLGLEIAELCPPRDRNHRTAELAAQLVLVTQPTPPPPTGAALAGLVARCGADNYDPLEVVLTRGEGPYLWDLEGRRYLDMMGAYSAASHGHAHPRLVRTLTEQAQRLTITSRAFLNDRLGPFLARLCELTGYAKALPMNSGAEAVETALKAARKWAYQVKGVPADQAEIIVCRGNFHGRTIATVGLSSEPGYREGFGPFPPGIRQIPYGDSAALAEAIDDRTAAFLVEPIQGEGGIVLPPPGYLAQCAQICRERRVLLLCDEIQTGLGRTGRFLASHHDGVKPDGVMLGKALGGGLVPVSAFLADQELMGVFRPGDHGSTFGGNPLAAAVGLEALNVIVDEGLAERSADLGAYFLEELKALDSGLIREVRGKGLFIGLELAAGVDGREFCRRAMAHGLLTRETRRTVIRLAPPLVIERSAIDTALEILGDVLRELERSGAGIPA</sequence>
<evidence type="ECO:0000256" key="13">
    <source>
        <dbReference type="ARBA" id="ARBA00023211"/>
    </source>
</evidence>
<comment type="similarity">
    <text evidence="15">Belongs to the arginase family.</text>
</comment>
<evidence type="ECO:0000256" key="12">
    <source>
        <dbReference type="ARBA" id="ARBA00022898"/>
    </source>
</evidence>
<dbReference type="InterPro" id="IPR015421">
    <property type="entry name" value="PyrdxlP-dep_Trfase_major"/>
</dbReference>
<keyword evidence="17" id="KW-1185">Reference proteome</keyword>
<comment type="cofactor">
    <cofactor evidence="2">
        <name>Mn(2+)</name>
        <dbReference type="ChEBI" id="CHEBI:29035"/>
    </cofactor>
</comment>
<keyword evidence="7" id="KW-0056">Arginine metabolism</keyword>
<reference evidence="16 17" key="1">
    <citation type="submission" date="2024-04" db="EMBL/GenBank/DDBJ databases">
        <authorList>
            <person name="Cremers G."/>
        </authorList>
    </citation>
    <scope>NUCLEOTIDE SEQUENCE [LARGE SCALE GENOMIC DNA]</scope>
    <source>
        <strain evidence="16">MeCH1-AG</strain>
    </source>
</reference>
<evidence type="ECO:0000256" key="9">
    <source>
        <dbReference type="ARBA" id="ARBA00022679"/>
    </source>
</evidence>
<evidence type="ECO:0000256" key="14">
    <source>
        <dbReference type="ARBA" id="ARBA00030587"/>
    </source>
</evidence>
<dbReference type="InterPro" id="IPR023696">
    <property type="entry name" value="Ureohydrolase_dom_sf"/>
</dbReference>
<dbReference type="EC" id="3.5.3.1" evidence="5"/>
<dbReference type="Pfam" id="PF00491">
    <property type="entry name" value="Arginase"/>
    <property type="match status" value="1"/>
</dbReference>
<dbReference type="Proteomes" id="UP001497493">
    <property type="component" value="Chromosome"/>
</dbReference>
<dbReference type="InterPro" id="IPR049704">
    <property type="entry name" value="Aminotrans_3_PPA_site"/>
</dbReference>
<evidence type="ECO:0000256" key="7">
    <source>
        <dbReference type="ARBA" id="ARBA00022503"/>
    </source>
</evidence>
<keyword evidence="11 16" id="KW-0378">Hydrolase</keyword>
<keyword evidence="10" id="KW-0479">Metal-binding</keyword>
<evidence type="ECO:0000256" key="15">
    <source>
        <dbReference type="PROSITE-ProRule" id="PRU00742"/>
    </source>
</evidence>
<dbReference type="InterPro" id="IPR020855">
    <property type="entry name" value="Ureohydrolase_Mn_BS"/>
</dbReference>
<dbReference type="CDD" id="cd00610">
    <property type="entry name" value="OAT_like"/>
    <property type="match status" value="1"/>
</dbReference>
<evidence type="ECO:0000313" key="16">
    <source>
        <dbReference type="EMBL" id="CAL1240514.1"/>
    </source>
</evidence>